<organism evidence="2 3">
    <name type="scientific">Anabaena cylindrica (strain ATCC 27899 / PCC 7122)</name>
    <dbReference type="NCBI Taxonomy" id="272123"/>
    <lineage>
        <taxon>Bacteria</taxon>
        <taxon>Bacillati</taxon>
        <taxon>Cyanobacteriota</taxon>
        <taxon>Cyanophyceae</taxon>
        <taxon>Nostocales</taxon>
        <taxon>Nostocaceae</taxon>
        <taxon>Anabaena</taxon>
    </lineage>
</organism>
<dbReference type="Pfam" id="PF21979">
    <property type="entry name" value="Hfq_1"/>
    <property type="match status" value="1"/>
</dbReference>
<protein>
    <recommendedName>
        <fullName evidence="1">Hfq-related domain-containing protein</fullName>
    </recommendedName>
</protein>
<evidence type="ECO:0000313" key="2">
    <source>
        <dbReference type="EMBL" id="AFZ56692.1"/>
    </source>
</evidence>
<dbReference type="OrthoDB" id="573534at2"/>
<dbReference type="NCBIfam" id="NF047718">
    <property type="entry name" value="Hfq_rel_Cyano"/>
    <property type="match status" value="1"/>
</dbReference>
<dbReference type="Proteomes" id="UP000010474">
    <property type="component" value="Chromosome"/>
</dbReference>
<dbReference type="RefSeq" id="WP_015213344.1">
    <property type="nucleotide sequence ID" value="NC_019771.1"/>
</dbReference>
<gene>
    <name evidence="2" type="ordered locus">Anacy_1128</name>
</gene>
<dbReference type="KEGG" id="acy:Anacy_1128"/>
<dbReference type="InterPro" id="IPR053840">
    <property type="entry name" value="Hfq_1"/>
</dbReference>
<keyword evidence="3" id="KW-1185">Reference proteome</keyword>
<dbReference type="eggNOG" id="COG1923">
    <property type="taxonomic scope" value="Bacteria"/>
</dbReference>
<dbReference type="AlphaFoldDB" id="K9ZDP2"/>
<name>K9ZDP2_ANACC</name>
<dbReference type="HOGENOM" id="CLU_185801_0_0_3"/>
<dbReference type="EMBL" id="CP003659">
    <property type="protein sequence ID" value="AFZ56692.1"/>
    <property type="molecule type" value="Genomic_DNA"/>
</dbReference>
<reference evidence="3" key="1">
    <citation type="journal article" date="2013" name="Proc. Natl. Acad. Sci. U.S.A.">
        <title>Improving the coverage of the cyanobacterial phylum using diversity-driven genome sequencing.</title>
        <authorList>
            <person name="Shih P.M."/>
            <person name="Wu D."/>
            <person name="Latifi A."/>
            <person name="Axen S.D."/>
            <person name="Fewer D.P."/>
            <person name="Talla E."/>
            <person name="Calteau A."/>
            <person name="Cai F."/>
            <person name="Tandeau de Marsac N."/>
            <person name="Rippka R."/>
            <person name="Herdman M."/>
            <person name="Sivonen K."/>
            <person name="Coursin T."/>
            <person name="Laurent T."/>
            <person name="Goodwin L."/>
            <person name="Nolan M."/>
            <person name="Davenport K.W."/>
            <person name="Han C.S."/>
            <person name="Rubin E.M."/>
            <person name="Eisen J.A."/>
            <person name="Woyke T."/>
            <person name="Gugger M."/>
            <person name="Kerfeld C.A."/>
        </authorList>
    </citation>
    <scope>NUCLEOTIDE SEQUENCE [LARGE SCALE GENOMIC DNA]</scope>
    <source>
        <strain evidence="3">ATCC 27899 / PCC 7122</strain>
    </source>
</reference>
<accession>K9ZDP2</accession>
<evidence type="ECO:0000259" key="1">
    <source>
        <dbReference type="Pfam" id="PF21979"/>
    </source>
</evidence>
<dbReference type="STRING" id="272123.Anacy_1128"/>
<proteinExistence type="predicted"/>
<dbReference type="SUPFAM" id="SSF50182">
    <property type="entry name" value="Sm-like ribonucleoproteins"/>
    <property type="match status" value="1"/>
</dbReference>
<sequence length="93" mass="10590">MATTDFNTSLPSIRQVQTWIKQKPTVEFKLVTGDLIIGQVFWQDHNCVCIVDSNNEQIIVWKLAIVYMKSRSEAVLERGLIPREASVEVANID</sequence>
<feature type="domain" description="Hfq-related" evidence="1">
    <location>
        <begin position="10"/>
        <end position="70"/>
    </location>
</feature>
<dbReference type="InterPro" id="IPR010920">
    <property type="entry name" value="LSM_dom_sf"/>
</dbReference>
<evidence type="ECO:0000313" key="3">
    <source>
        <dbReference type="Proteomes" id="UP000010474"/>
    </source>
</evidence>
<dbReference type="Gene3D" id="2.30.30.100">
    <property type="match status" value="1"/>
</dbReference>
<dbReference type="PATRIC" id="fig|272123.3.peg.1229"/>